<proteinExistence type="inferred from homology"/>
<evidence type="ECO:0000313" key="4">
    <source>
        <dbReference type="Proteomes" id="UP000260665"/>
    </source>
</evidence>
<dbReference type="Gene3D" id="3.90.226.10">
    <property type="entry name" value="2-enoyl-CoA Hydratase, Chain A, domain 1"/>
    <property type="match status" value="1"/>
</dbReference>
<dbReference type="OrthoDB" id="9774843at2"/>
<dbReference type="EMBL" id="QFZK01000010">
    <property type="protein sequence ID" value="RFO95999.1"/>
    <property type="molecule type" value="Genomic_DNA"/>
</dbReference>
<dbReference type="GO" id="GO:0006635">
    <property type="term" value="P:fatty acid beta-oxidation"/>
    <property type="evidence" value="ECO:0007669"/>
    <property type="project" value="TreeGrafter"/>
</dbReference>
<reference evidence="3 4" key="1">
    <citation type="submission" date="2018-05" db="EMBL/GenBank/DDBJ databases">
        <title>Rhodoferax soyangensis sp.nov., isolated from an oligotrophic freshwater lake.</title>
        <authorList>
            <person name="Park M."/>
        </authorList>
    </citation>
    <scope>NUCLEOTIDE SEQUENCE [LARGE SCALE GENOMIC DNA]</scope>
    <source>
        <strain evidence="3 4">IMCC26218</strain>
    </source>
</reference>
<evidence type="ECO:0000256" key="1">
    <source>
        <dbReference type="ARBA" id="ARBA00005254"/>
    </source>
</evidence>
<sequence>MSSKPPAAGPATASVPELLIERPGDGIALLRMNRPEAANALSLTLQASLGQAFTELAADTSVRVIVLTGGEQVFAAGGDIKSMEGCGAIEILQRHTERVWAPIERCPKPVIAAVCGFAYGGGAELAMHCDIILAGEGASFSQPEIRIGIMPGIGGTQRLLRAVGKFNAMRMLLTGQPVSAQEARLMGLVSQVLPDAELLPAALKMAKTIAAMPPLAAMQIKEVVLAGADVSLETALMLERKANQLLFATHDQKEGMQAFIEKRKPVFEGR</sequence>
<evidence type="ECO:0000256" key="2">
    <source>
        <dbReference type="ARBA" id="ARBA00023239"/>
    </source>
</evidence>
<dbReference type="GO" id="GO:0016836">
    <property type="term" value="F:hydro-lyase activity"/>
    <property type="evidence" value="ECO:0007669"/>
    <property type="project" value="UniProtKB-ARBA"/>
</dbReference>
<comment type="caution">
    <text evidence="3">The sequence shown here is derived from an EMBL/GenBank/DDBJ whole genome shotgun (WGS) entry which is preliminary data.</text>
</comment>
<dbReference type="CDD" id="cd06558">
    <property type="entry name" value="crotonase-like"/>
    <property type="match status" value="1"/>
</dbReference>
<dbReference type="FunFam" id="1.10.12.10:FF:000001">
    <property type="entry name" value="Probable enoyl-CoA hydratase, mitochondrial"/>
    <property type="match status" value="1"/>
</dbReference>
<name>A0A3E1R9F6_9BURK</name>
<dbReference type="InterPro" id="IPR001753">
    <property type="entry name" value="Enoyl-CoA_hydra/iso"/>
</dbReference>
<gene>
    <name evidence="3" type="ORF">DIC66_14840</name>
</gene>
<dbReference type="PANTHER" id="PTHR11941">
    <property type="entry name" value="ENOYL-COA HYDRATASE-RELATED"/>
    <property type="match status" value="1"/>
</dbReference>
<dbReference type="SUPFAM" id="SSF52096">
    <property type="entry name" value="ClpP/crotonase"/>
    <property type="match status" value="1"/>
</dbReference>
<keyword evidence="2" id="KW-0456">Lyase</keyword>
<evidence type="ECO:0000313" key="3">
    <source>
        <dbReference type="EMBL" id="RFO95999.1"/>
    </source>
</evidence>
<organism evidence="3 4">
    <name type="scientific">Rhodoferax lacus</name>
    <dbReference type="NCBI Taxonomy" id="2184758"/>
    <lineage>
        <taxon>Bacteria</taxon>
        <taxon>Pseudomonadati</taxon>
        <taxon>Pseudomonadota</taxon>
        <taxon>Betaproteobacteria</taxon>
        <taxon>Burkholderiales</taxon>
        <taxon>Comamonadaceae</taxon>
        <taxon>Rhodoferax</taxon>
    </lineage>
</organism>
<dbReference type="InterPro" id="IPR014748">
    <property type="entry name" value="Enoyl-CoA_hydra_C"/>
</dbReference>
<comment type="similarity">
    <text evidence="1">Belongs to the enoyl-CoA hydratase/isomerase family.</text>
</comment>
<dbReference type="Proteomes" id="UP000260665">
    <property type="component" value="Unassembled WGS sequence"/>
</dbReference>
<dbReference type="PANTHER" id="PTHR11941:SF54">
    <property type="entry name" value="ENOYL-COA HYDRATASE, MITOCHONDRIAL"/>
    <property type="match status" value="1"/>
</dbReference>
<dbReference type="RefSeq" id="WP_117178571.1">
    <property type="nucleotide sequence ID" value="NZ_QFZK01000010.1"/>
</dbReference>
<protein>
    <submittedName>
        <fullName evidence="3">Enoyl-CoA hydratase</fullName>
    </submittedName>
</protein>
<dbReference type="InterPro" id="IPR029045">
    <property type="entry name" value="ClpP/crotonase-like_dom_sf"/>
</dbReference>
<keyword evidence="4" id="KW-1185">Reference proteome</keyword>
<dbReference type="FunFam" id="3.90.226.10:FF:000009">
    <property type="entry name" value="Carnitinyl-CoA dehydratase"/>
    <property type="match status" value="1"/>
</dbReference>
<accession>A0A3E1R9F6</accession>
<dbReference type="Gene3D" id="1.10.12.10">
    <property type="entry name" value="Lyase 2-enoyl-coa Hydratase, Chain A, domain 2"/>
    <property type="match status" value="1"/>
</dbReference>
<dbReference type="Pfam" id="PF00378">
    <property type="entry name" value="ECH_1"/>
    <property type="match status" value="1"/>
</dbReference>
<dbReference type="NCBIfam" id="NF006007">
    <property type="entry name" value="PRK08138.1"/>
    <property type="match status" value="1"/>
</dbReference>
<dbReference type="AlphaFoldDB" id="A0A3E1R9F6"/>